<evidence type="ECO:0000313" key="3">
    <source>
        <dbReference type="Proteomes" id="UP000279228"/>
    </source>
</evidence>
<gene>
    <name evidence="2" type="ORF">EA798_07735</name>
</gene>
<sequence length="473" mass="52969">MVMKFALFYGHFSSNIGDLAINRGFIDLLSHVCGHSVSLKVFFLNGDGDRCSGKDSFKGYSGCEFYSINTSASAALRYANNCELFVEDFGFGDCDLVFINGGEHFFSYAENANWHNLFWRAIPALAAQAAGLAYAFLPASFGPFESQKAEEFVRQALGGARGFAYREKTSGEIFPLVDSPTLLDMAFFINGPYLAKPKKEQVHHLGVAVRPDGQGLRVGTHRSLERRDFQRQSNYNNSLSSRSAISAVKLFLERSDLNQVTLFVQCNADEELAEHIREELNQAGYDRRVTLARPSSIDEYISQLAAIDCLITSRFHAVILSSLACTPAVGLYYAEHGHKLPGLYEMLGRSDICRMVDESNVYDSEGVIGMVDLSFATWEQTFRSICLVKDETRKWFGEITSASSASARQFIDLDTRIDIQEVVSHSEAVAIKRALGEYRRLDASKKKRIVKGTDGKNVSFKKWLRRMVIRWAK</sequence>
<feature type="domain" description="Polysaccharide pyruvyl transferase" evidence="1">
    <location>
        <begin position="15"/>
        <end position="333"/>
    </location>
</feature>
<dbReference type="Proteomes" id="UP000279228">
    <property type="component" value="Unassembled WGS sequence"/>
</dbReference>
<comment type="caution">
    <text evidence="2">The sequence shown here is derived from an EMBL/GenBank/DDBJ whole genome shotgun (WGS) entry which is preliminary data.</text>
</comment>
<dbReference type="InterPro" id="IPR007345">
    <property type="entry name" value="Polysacch_pyruvyl_Trfase"/>
</dbReference>
<dbReference type="Pfam" id="PF04230">
    <property type="entry name" value="PS_pyruv_trans"/>
    <property type="match status" value="1"/>
</dbReference>
<organism evidence="2 3">
    <name type="scientific">Pseudomonas songnenensis</name>
    <dbReference type="NCBI Taxonomy" id="1176259"/>
    <lineage>
        <taxon>Bacteria</taxon>
        <taxon>Pseudomonadati</taxon>
        <taxon>Pseudomonadota</taxon>
        <taxon>Gammaproteobacteria</taxon>
        <taxon>Pseudomonadales</taxon>
        <taxon>Pseudomonadaceae</taxon>
        <taxon>Pseudomonas</taxon>
    </lineage>
</organism>
<dbReference type="GO" id="GO:0016740">
    <property type="term" value="F:transferase activity"/>
    <property type="evidence" value="ECO:0007669"/>
    <property type="project" value="UniProtKB-KW"/>
</dbReference>
<evidence type="ECO:0000259" key="1">
    <source>
        <dbReference type="Pfam" id="PF04230"/>
    </source>
</evidence>
<reference evidence="2 3" key="1">
    <citation type="submission" date="2018-10" db="EMBL/GenBank/DDBJ databases">
        <title>Pseudomonas songnenensis NEAU-ST5-5(T) genome.</title>
        <authorList>
            <person name="Pengp J."/>
            <person name="Liu Z.-P."/>
        </authorList>
    </citation>
    <scope>NUCLEOTIDE SEQUENCE [LARGE SCALE GENOMIC DNA]</scope>
    <source>
        <strain evidence="2 3">NEAU-ST5-5</strain>
    </source>
</reference>
<protein>
    <submittedName>
        <fullName evidence="2">Polysaccharide pyruvyl transferase family protein</fullName>
    </submittedName>
</protein>
<name>A0ABX9UY45_9PSED</name>
<proteinExistence type="predicted"/>
<evidence type="ECO:0000313" key="2">
    <source>
        <dbReference type="EMBL" id="RMH98286.1"/>
    </source>
</evidence>
<accession>A0ABX9UY45</accession>
<dbReference type="PANTHER" id="PTHR36836:SF1">
    <property type="entry name" value="COLANIC ACID BIOSYNTHESIS PROTEIN WCAK"/>
    <property type="match status" value="1"/>
</dbReference>
<dbReference type="EMBL" id="RFFN01000002">
    <property type="protein sequence ID" value="RMH98286.1"/>
    <property type="molecule type" value="Genomic_DNA"/>
</dbReference>
<keyword evidence="2" id="KW-0808">Transferase</keyword>
<dbReference type="PANTHER" id="PTHR36836">
    <property type="entry name" value="COLANIC ACID BIOSYNTHESIS PROTEIN WCAK"/>
    <property type="match status" value="1"/>
</dbReference>
<keyword evidence="3" id="KW-1185">Reference proteome</keyword>